<feature type="region of interest" description="Disordered" evidence="1">
    <location>
        <begin position="538"/>
        <end position="600"/>
    </location>
</feature>
<feature type="compositionally biased region" description="Polar residues" evidence="1">
    <location>
        <begin position="538"/>
        <end position="571"/>
    </location>
</feature>
<feature type="compositionally biased region" description="Polar residues" evidence="1">
    <location>
        <begin position="784"/>
        <end position="793"/>
    </location>
</feature>
<name>A0A9W9IB29_9EURO</name>
<organism evidence="2 3">
    <name type="scientific">Penicillium capsulatum</name>
    <dbReference type="NCBI Taxonomy" id="69766"/>
    <lineage>
        <taxon>Eukaryota</taxon>
        <taxon>Fungi</taxon>
        <taxon>Dikarya</taxon>
        <taxon>Ascomycota</taxon>
        <taxon>Pezizomycotina</taxon>
        <taxon>Eurotiomycetes</taxon>
        <taxon>Eurotiomycetidae</taxon>
        <taxon>Eurotiales</taxon>
        <taxon>Aspergillaceae</taxon>
        <taxon>Penicillium</taxon>
    </lineage>
</organism>
<keyword evidence="3" id="KW-1185">Reference proteome</keyword>
<feature type="region of interest" description="Disordered" evidence="1">
    <location>
        <begin position="612"/>
        <end position="634"/>
    </location>
</feature>
<feature type="region of interest" description="Disordered" evidence="1">
    <location>
        <begin position="499"/>
        <end position="523"/>
    </location>
</feature>
<proteinExistence type="predicted"/>
<evidence type="ECO:0000313" key="2">
    <source>
        <dbReference type="EMBL" id="KAJ5172534.1"/>
    </source>
</evidence>
<evidence type="ECO:0000256" key="1">
    <source>
        <dbReference type="SAM" id="MobiDB-lite"/>
    </source>
</evidence>
<dbReference type="AlphaFoldDB" id="A0A9W9IB29"/>
<feature type="region of interest" description="Disordered" evidence="1">
    <location>
        <begin position="178"/>
        <end position="201"/>
    </location>
</feature>
<sequence>MAAEPPCLVVDESSCLVVKGFQNGIGPGYRDASASSTWTQINSRTVQREAGAGAGAKYFRCLFLCAHLRRKLGKEEYPVEDKQAYKFSSVVDSHASSATESPGEQATCIEREHYPIFDPEDPRHITWEYGPPQHACDSHASSSESQKPTHRIQDLPMRSLHKARSGIIALGAGIFRRSARQGADQSEGASPPPAQDGHKQGHAFARTTLSGASTQEDLSFGYELSRVAMPPDIVAWKAHSHDKRLDSLVNLPSVHALNAVAGPNDQQNCHEPAVIDNHRENHNKSAVPGPSQVNVSDCRYPEGPKRIVEIEQVSEDTRNTSDACLAQSASSILQENIHCFGEIIDEHQEFYEAGEEKAVPKASRRVLMDSEDLERGVETEQGIKYERDITNCSAGSLTGSFTLPDPEALSTLSSNTSRGQIRCKRRVRVALTEAFAKPEGLLPMPRDSFELYMPPPERSRSCSAEVEFAFPGVYQALVDQWVEDSGGNSHIRDFEDEVADAETETMRADQTSPAVQVASSHDLSQEYECHAHSQMTGTFDRQQACDSASSSTPGENRSSMNESTALRNPQGSPVRIGGHCSISEPIETSTTPTPSSQRHHSFGLHISLRNTTDNESQANEPDPQTHATDDGYSLPSLELGNTLGSLYDESDVSTSYTRGSTISADITAPTSVSSSAWSPLDSPIDEEVYFSGFFGNEYYMADGKTSSHHPDRGDLPVKASSRAMGDGSIYSGFGLDRASSYRTRERNEAMTDGTIRQARSAIYPAMRARVQSNESESAEDSTLEHQSQLGHLH</sequence>
<dbReference type="OrthoDB" id="4185962at2759"/>
<feature type="compositionally biased region" description="Polar residues" evidence="1">
    <location>
        <begin position="508"/>
        <end position="522"/>
    </location>
</feature>
<evidence type="ECO:0000313" key="3">
    <source>
        <dbReference type="Proteomes" id="UP001146351"/>
    </source>
</evidence>
<reference evidence="2" key="2">
    <citation type="journal article" date="2023" name="IMA Fungus">
        <title>Comparative genomic study of the Penicillium genus elucidates a diverse pangenome and 15 lateral gene transfer events.</title>
        <authorList>
            <person name="Petersen C."/>
            <person name="Sorensen T."/>
            <person name="Nielsen M.R."/>
            <person name="Sondergaard T.E."/>
            <person name="Sorensen J.L."/>
            <person name="Fitzpatrick D.A."/>
            <person name="Frisvad J.C."/>
            <person name="Nielsen K.L."/>
        </authorList>
    </citation>
    <scope>NUCLEOTIDE SEQUENCE</scope>
    <source>
        <strain evidence="2">IBT 21917</strain>
    </source>
</reference>
<dbReference type="EMBL" id="JAPQKO010000003">
    <property type="protein sequence ID" value="KAJ5172534.1"/>
    <property type="molecule type" value="Genomic_DNA"/>
</dbReference>
<protein>
    <submittedName>
        <fullName evidence="2">Uncharacterized protein</fullName>
    </submittedName>
</protein>
<comment type="caution">
    <text evidence="2">The sequence shown here is derived from an EMBL/GenBank/DDBJ whole genome shotgun (WGS) entry which is preliminary data.</text>
</comment>
<feature type="region of interest" description="Disordered" evidence="1">
    <location>
        <begin position="767"/>
        <end position="793"/>
    </location>
</feature>
<accession>A0A9W9IB29</accession>
<gene>
    <name evidence="2" type="ORF">N7492_005127</name>
</gene>
<reference evidence="2" key="1">
    <citation type="submission" date="2022-11" db="EMBL/GenBank/DDBJ databases">
        <authorList>
            <person name="Petersen C."/>
        </authorList>
    </citation>
    <scope>NUCLEOTIDE SEQUENCE</scope>
    <source>
        <strain evidence="2">IBT 21917</strain>
    </source>
</reference>
<dbReference type="Proteomes" id="UP001146351">
    <property type="component" value="Unassembled WGS sequence"/>
</dbReference>
<feature type="region of interest" description="Disordered" evidence="1">
    <location>
        <begin position="120"/>
        <end position="158"/>
    </location>
</feature>
<feature type="compositionally biased region" description="Low complexity" evidence="1">
    <location>
        <begin position="581"/>
        <end position="596"/>
    </location>
</feature>